<evidence type="ECO:0000313" key="1">
    <source>
        <dbReference type="EMBL" id="GAG21491.1"/>
    </source>
</evidence>
<reference evidence="1" key="1">
    <citation type="journal article" date="2014" name="Front. Microbiol.">
        <title>High frequency of phylogenetically diverse reductive dehalogenase-homologous genes in deep subseafloor sedimentary metagenomes.</title>
        <authorList>
            <person name="Kawai M."/>
            <person name="Futagami T."/>
            <person name="Toyoda A."/>
            <person name="Takaki Y."/>
            <person name="Nishi S."/>
            <person name="Hori S."/>
            <person name="Arai W."/>
            <person name="Tsubouchi T."/>
            <person name="Morono Y."/>
            <person name="Uchiyama I."/>
            <person name="Ito T."/>
            <person name="Fujiyama A."/>
            <person name="Inagaki F."/>
            <person name="Takami H."/>
        </authorList>
    </citation>
    <scope>NUCLEOTIDE SEQUENCE</scope>
    <source>
        <strain evidence="1">Expedition CK06-06</strain>
    </source>
</reference>
<dbReference type="InterPro" id="IPR029063">
    <property type="entry name" value="SAM-dependent_MTases_sf"/>
</dbReference>
<feature type="non-terminal residue" evidence="1">
    <location>
        <position position="61"/>
    </location>
</feature>
<dbReference type="SUPFAM" id="SSF53335">
    <property type="entry name" value="S-adenosyl-L-methionine-dependent methyltransferases"/>
    <property type="match status" value="1"/>
</dbReference>
<evidence type="ECO:0008006" key="2">
    <source>
        <dbReference type="Google" id="ProtNLM"/>
    </source>
</evidence>
<proteinExistence type="predicted"/>
<gene>
    <name evidence="1" type="ORF">S01H1_56807</name>
</gene>
<protein>
    <recommendedName>
        <fullName evidence="2">DNA (cytosine-5-)-methyltransferase</fullName>
    </recommendedName>
</protein>
<accession>X0X982</accession>
<organism evidence="1">
    <name type="scientific">marine sediment metagenome</name>
    <dbReference type="NCBI Taxonomy" id="412755"/>
    <lineage>
        <taxon>unclassified sequences</taxon>
        <taxon>metagenomes</taxon>
        <taxon>ecological metagenomes</taxon>
    </lineage>
</organism>
<sequence length="61" mass="7014">MNKMKILNLYAGIGGNRKLWGDEHEVTAVENNPEIAGIYQNNYPKDHVVIGDAHFYLLQHY</sequence>
<dbReference type="AlphaFoldDB" id="X0X982"/>
<comment type="caution">
    <text evidence="1">The sequence shown here is derived from an EMBL/GenBank/DDBJ whole genome shotgun (WGS) entry which is preliminary data.</text>
</comment>
<name>X0X982_9ZZZZ</name>
<dbReference type="EMBL" id="BARS01037015">
    <property type="protein sequence ID" value="GAG21491.1"/>
    <property type="molecule type" value="Genomic_DNA"/>
</dbReference>